<gene>
    <name evidence="4" type="ORF">WICPIJ_005866</name>
</gene>
<reference evidence="4" key="1">
    <citation type="journal article" date="2021" name="Open Biol.">
        <title>Shared evolutionary footprints suggest mitochondrial oxidative damage underlies multiple complex I losses in fungi.</title>
        <authorList>
            <person name="Schikora-Tamarit M.A."/>
            <person name="Marcet-Houben M."/>
            <person name="Nosek J."/>
            <person name="Gabaldon T."/>
        </authorList>
    </citation>
    <scope>NUCLEOTIDE SEQUENCE</scope>
    <source>
        <strain evidence="4">CBS2887</strain>
    </source>
</reference>
<dbReference type="GO" id="GO:0004864">
    <property type="term" value="F:protein phosphatase inhibitor activity"/>
    <property type="evidence" value="ECO:0007669"/>
    <property type="project" value="TreeGrafter"/>
</dbReference>
<dbReference type="Pfam" id="PF04667">
    <property type="entry name" value="Endosulfine"/>
    <property type="match status" value="1"/>
</dbReference>
<evidence type="ECO:0000256" key="2">
    <source>
        <dbReference type="RuleBase" id="RU363120"/>
    </source>
</evidence>
<feature type="region of interest" description="Disordered" evidence="3">
    <location>
        <begin position="83"/>
        <end position="111"/>
    </location>
</feature>
<evidence type="ECO:0000313" key="5">
    <source>
        <dbReference type="Proteomes" id="UP000774326"/>
    </source>
</evidence>
<evidence type="ECO:0000256" key="3">
    <source>
        <dbReference type="SAM" id="MobiDB-lite"/>
    </source>
</evidence>
<sequence length="143" mass="15119">MSNQQPIDESKLTPQELRLYKLYGKLPSKNELLSHKLQERKYFDSGDYAMNQAGIKLNNTVSDKHLNPEEILRINRSSISGSAGVGPGGVVHGGGNVGGANHLKRRSSLENEVAVRPEDIASAAAAAAAAAANAAADADANRN</sequence>
<feature type="compositionally biased region" description="Gly residues" evidence="3">
    <location>
        <begin position="83"/>
        <end position="98"/>
    </location>
</feature>
<dbReference type="AlphaFoldDB" id="A0A9P8Q5C8"/>
<protein>
    <recommendedName>
        <fullName evidence="2">mRNA stability protein</fullName>
    </recommendedName>
</protein>
<organism evidence="4 5">
    <name type="scientific">Wickerhamomyces pijperi</name>
    <name type="common">Yeast</name>
    <name type="synonym">Pichia pijperi</name>
    <dbReference type="NCBI Taxonomy" id="599730"/>
    <lineage>
        <taxon>Eukaryota</taxon>
        <taxon>Fungi</taxon>
        <taxon>Dikarya</taxon>
        <taxon>Ascomycota</taxon>
        <taxon>Saccharomycotina</taxon>
        <taxon>Saccharomycetes</taxon>
        <taxon>Phaffomycetales</taxon>
        <taxon>Wickerhamomycetaceae</taxon>
        <taxon>Wickerhamomyces</taxon>
    </lineage>
</organism>
<proteinExistence type="inferred from homology"/>
<keyword evidence="5" id="KW-1185">Reference proteome</keyword>
<dbReference type="InterPro" id="IPR006760">
    <property type="entry name" value="Endosulphine"/>
</dbReference>
<dbReference type="PANTHER" id="PTHR10358">
    <property type="entry name" value="ENDOSULFINE"/>
    <property type="match status" value="1"/>
</dbReference>
<comment type="caution">
    <text evidence="4">The sequence shown here is derived from an EMBL/GenBank/DDBJ whole genome shotgun (WGS) entry which is preliminary data.</text>
</comment>
<reference evidence="4" key="2">
    <citation type="submission" date="2021-01" db="EMBL/GenBank/DDBJ databases">
        <authorList>
            <person name="Schikora-Tamarit M.A."/>
        </authorList>
    </citation>
    <scope>NUCLEOTIDE SEQUENCE</scope>
    <source>
        <strain evidence="4">CBS2887</strain>
    </source>
</reference>
<dbReference type="GO" id="GO:0005737">
    <property type="term" value="C:cytoplasm"/>
    <property type="evidence" value="ECO:0007669"/>
    <property type="project" value="TreeGrafter"/>
</dbReference>
<comment type="function">
    <text evidence="2">Plays an essential role in initiation of the G0 program by preventing the degradation of specific nutrient-regulated mRNAs via the 5'-3' mRNA decay pathway.</text>
</comment>
<name>A0A9P8Q5C8_WICPI</name>
<evidence type="ECO:0000256" key="1">
    <source>
        <dbReference type="ARBA" id="ARBA00010520"/>
    </source>
</evidence>
<dbReference type="PANTHER" id="PTHR10358:SF6">
    <property type="entry name" value="ENDOSULFINE, ISOFORM A"/>
    <property type="match status" value="1"/>
</dbReference>
<comment type="similarity">
    <text evidence="1 2">Belongs to the endosulfine family.</text>
</comment>
<dbReference type="Proteomes" id="UP000774326">
    <property type="component" value="Unassembled WGS sequence"/>
</dbReference>
<dbReference type="EMBL" id="JAEUBG010003215">
    <property type="protein sequence ID" value="KAH3683169.1"/>
    <property type="molecule type" value="Genomic_DNA"/>
</dbReference>
<evidence type="ECO:0000313" key="4">
    <source>
        <dbReference type="EMBL" id="KAH3683169.1"/>
    </source>
</evidence>
<dbReference type="OrthoDB" id="5949865at2759"/>
<accession>A0A9P8Q5C8</accession>